<proteinExistence type="predicted"/>
<dbReference type="EMBL" id="FO203427">
    <property type="protein sequence ID" value="CCH48523.1"/>
    <property type="molecule type" value="Genomic_DNA"/>
</dbReference>
<evidence type="ECO:0000313" key="1">
    <source>
        <dbReference type="EMBL" id="CCH48523.1"/>
    </source>
</evidence>
<protein>
    <submittedName>
        <fullName evidence="1">Uncharacterized protein</fullName>
    </submittedName>
</protein>
<dbReference type="AlphaFoldDB" id="M1WVJ8"/>
<dbReference type="HOGENOM" id="CLU_3373412_0_0_7"/>
<accession>M1WVJ8</accession>
<reference evidence="2" key="2">
    <citation type="journal article" date="2013" name="Stand. Genomic Sci.">
        <title>Complete genome sequence of Desulfocapsa sulfexigens, a marine deltaproteobacterium specialized in disproportionating inorganic sulfur compounds.</title>
        <authorList>
            <person name="Finster K.W."/>
            <person name="Kjeldsen K.U."/>
            <person name="Kube M."/>
            <person name="Reinhardt R."/>
            <person name="Mussmann M."/>
            <person name="Amann R."/>
            <person name="Schreiber L."/>
        </authorList>
    </citation>
    <scope>NUCLEOTIDE SEQUENCE [LARGE SCALE GENOMIC DNA]</scope>
    <source>
        <strain evidence="2">DSM 10523 / SB164P1</strain>
    </source>
</reference>
<dbReference type="KEGG" id="dpi:BN4_11286"/>
<keyword evidence="2" id="KW-1185">Reference proteome</keyword>
<gene>
    <name evidence="1" type="ordered locus">BN4_11286</name>
</gene>
<name>M1WVJ8_PSEP2</name>
<dbReference type="Proteomes" id="UP000011724">
    <property type="component" value="Chromosome"/>
</dbReference>
<sequence length="34" mass="3676">MDGSATESVIEDYPKALLYDYLSHTVTWGVAGEG</sequence>
<organism evidence="1 2">
    <name type="scientific">Pseudodesulfovibrio piezophilus (strain DSM 21447 / JCM 15486 / C1TLV30)</name>
    <name type="common">Desulfovibrio piezophilus</name>
    <dbReference type="NCBI Taxonomy" id="1322246"/>
    <lineage>
        <taxon>Bacteria</taxon>
        <taxon>Pseudomonadati</taxon>
        <taxon>Thermodesulfobacteriota</taxon>
        <taxon>Desulfovibrionia</taxon>
        <taxon>Desulfovibrionales</taxon>
        <taxon>Desulfovibrionaceae</taxon>
    </lineage>
</organism>
<evidence type="ECO:0000313" key="2">
    <source>
        <dbReference type="Proteomes" id="UP000011724"/>
    </source>
</evidence>
<reference evidence="1 2" key="1">
    <citation type="journal article" date="2013" name="PLoS ONE">
        <title>The first genomic and proteomic characterization of a deep-sea sulfate reducer: insights into the piezophilic lifestyle of Desulfovibrio piezophilus.</title>
        <authorList>
            <person name="Pradel N."/>
            <person name="Ji B."/>
            <person name="Gimenez G."/>
            <person name="Talla E."/>
            <person name="Lenoble P."/>
            <person name="Garel M."/>
            <person name="Tamburini C."/>
            <person name="Fourquet P."/>
            <person name="Lebrun R."/>
            <person name="Bertin P."/>
            <person name="Denis Y."/>
            <person name="Pophillat M."/>
            <person name="Barbe V."/>
            <person name="Ollivier B."/>
            <person name="Dolla A."/>
        </authorList>
    </citation>
    <scope>NUCLEOTIDE SEQUENCE [LARGE SCALE GENOMIC DNA]</scope>
    <source>
        <strain evidence="2">DSM 10523 / SB164P1</strain>
    </source>
</reference>